<keyword evidence="2" id="KW-1185">Reference proteome</keyword>
<dbReference type="Gene3D" id="1.10.150.240">
    <property type="entry name" value="Putative phosphatase, domain 2"/>
    <property type="match status" value="1"/>
</dbReference>
<dbReference type="Proteomes" id="UP000004994">
    <property type="component" value="Chromosome 2"/>
</dbReference>
<accession>A0A3Q7F1W9</accession>
<dbReference type="InterPro" id="IPR036412">
    <property type="entry name" value="HAD-like_sf"/>
</dbReference>
<evidence type="ECO:0000313" key="2">
    <source>
        <dbReference type="Proteomes" id="UP000004994"/>
    </source>
</evidence>
<dbReference type="Gene3D" id="3.40.50.1000">
    <property type="entry name" value="HAD superfamily/HAD-like"/>
    <property type="match status" value="1"/>
</dbReference>
<dbReference type="EnsemblPlants" id="Solyc02g069410.3.1">
    <property type="protein sequence ID" value="Solyc02g069410.3.1"/>
    <property type="gene ID" value="Solyc02g069410.3"/>
</dbReference>
<reference evidence="1" key="2">
    <citation type="submission" date="2019-01" db="UniProtKB">
        <authorList>
            <consortium name="EnsemblPlants"/>
        </authorList>
    </citation>
    <scope>IDENTIFICATION</scope>
    <source>
        <strain evidence="1">cv. Heinz 1706</strain>
    </source>
</reference>
<dbReference type="SUPFAM" id="SSF56784">
    <property type="entry name" value="HAD-like"/>
    <property type="match status" value="1"/>
</dbReference>
<protein>
    <submittedName>
        <fullName evidence="1">Uncharacterized protein</fullName>
    </submittedName>
</protein>
<dbReference type="STRING" id="4081.A0A3Q7F1W9"/>
<dbReference type="AlphaFoldDB" id="A0A3Q7F1W9"/>
<dbReference type="PANTHER" id="PTHR42896">
    <property type="entry name" value="XYLULOSE-1,5-BISPHOSPHATE (XUBP) PHOSPHATASE"/>
    <property type="match status" value="1"/>
</dbReference>
<name>A0A3Q7F1W9_SOLLC</name>
<dbReference type="InParanoid" id="A0A3Q7F1W9"/>
<sequence length="430" mass="47526">MAIERASCPVLNTLRFCTKNSSKLYNFPRKHLQFPSFFPRNFNSINGKLYTHGLFLNSSSSFSNTTQETPSQKLALLLEVEGVLMDVDRLGNRQAFNTAFRKLGLDCANWSQPVYQDLVKYDVYEIGWPTSLPTSEKETFMKTVLREKWLMVIIELQIDVRTQNNITDKRIALDELVMSKTLPLRPGVEEFIDEACEEGVPVVMLTAYCKSGEKQYFPFYPTSVILLHLPVKKPVLVSSHKKLGCFDVKESAYILPIIGKVTSSLIHYRSIIEKLGNDKMAKIKIIGTEEVKRSAYGQLVLGEGVASDLGEQLAKEARKAVSAEEQRIAKEVASILKLTVDIDTTSSEGLQNVVAALRAGAEYADVPVHNCVLVSGSLSGVAGAERIGMSCVVVRSSSTARAEFPGAKAIMDGFGGADLTISRLRQIQES</sequence>
<dbReference type="OMA" id="DCANWSE"/>
<dbReference type="InterPro" id="IPR023198">
    <property type="entry name" value="PGP-like_dom2"/>
</dbReference>
<evidence type="ECO:0000313" key="1">
    <source>
        <dbReference type="EnsemblPlants" id="Solyc02g069410.3.1"/>
    </source>
</evidence>
<dbReference type="FunCoup" id="A0A3Q7F1W9">
    <property type="interactions" value="1115"/>
</dbReference>
<reference evidence="1" key="1">
    <citation type="journal article" date="2012" name="Nature">
        <title>The tomato genome sequence provides insights into fleshy fruit evolution.</title>
        <authorList>
            <consortium name="Tomato Genome Consortium"/>
        </authorList>
    </citation>
    <scope>NUCLEOTIDE SEQUENCE [LARGE SCALE GENOMIC DNA]</scope>
    <source>
        <strain evidence="1">cv. Heinz 1706</strain>
    </source>
</reference>
<dbReference type="InterPro" id="IPR023214">
    <property type="entry name" value="HAD_sf"/>
</dbReference>
<dbReference type="PANTHER" id="PTHR42896:SF3">
    <property type="entry name" value="PROTEIN, PUTATIVE, EXPRESSED-RELATED"/>
    <property type="match status" value="1"/>
</dbReference>
<dbReference type="InterPro" id="IPR044999">
    <property type="entry name" value="CbbY-like"/>
</dbReference>
<dbReference type="Gramene" id="Solyc02g069410.3.1">
    <property type="protein sequence ID" value="Solyc02g069410.3.1"/>
    <property type="gene ID" value="Solyc02g069410.3"/>
</dbReference>
<dbReference type="GO" id="GO:0016787">
    <property type="term" value="F:hydrolase activity"/>
    <property type="evidence" value="ECO:0007669"/>
    <property type="project" value="InterPro"/>
</dbReference>
<proteinExistence type="predicted"/>
<organism evidence="1">
    <name type="scientific">Solanum lycopersicum</name>
    <name type="common">Tomato</name>
    <name type="synonym">Lycopersicon esculentum</name>
    <dbReference type="NCBI Taxonomy" id="4081"/>
    <lineage>
        <taxon>Eukaryota</taxon>
        <taxon>Viridiplantae</taxon>
        <taxon>Streptophyta</taxon>
        <taxon>Embryophyta</taxon>
        <taxon>Tracheophyta</taxon>
        <taxon>Spermatophyta</taxon>
        <taxon>Magnoliopsida</taxon>
        <taxon>eudicotyledons</taxon>
        <taxon>Gunneridae</taxon>
        <taxon>Pentapetalae</taxon>
        <taxon>asterids</taxon>
        <taxon>lamiids</taxon>
        <taxon>Solanales</taxon>
        <taxon>Solanaceae</taxon>
        <taxon>Solanoideae</taxon>
        <taxon>Solaneae</taxon>
        <taxon>Solanum</taxon>
        <taxon>Solanum subgen. Lycopersicon</taxon>
    </lineage>
</organism>